<evidence type="ECO:0000313" key="3">
    <source>
        <dbReference type="Proteomes" id="UP000826271"/>
    </source>
</evidence>
<dbReference type="SUPFAM" id="SSF81383">
    <property type="entry name" value="F-box domain"/>
    <property type="match status" value="1"/>
</dbReference>
<name>A0AAV6W4C5_9LAMI</name>
<dbReference type="PANTHER" id="PTHR39741:SF14">
    <property type="entry name" value="F-BOX DOMAIN-CONTAINING PROTEIN"/>
    <property type="match status" value="1"/>
</dbReference>
<dbReference type="AlphaFoldDB" id="A0AAV6W4C5"/>
<evidence type="ECO:0000313" key="2">
    <source>
        <dbReference type="EMBL" id="KAG8363350.1"/>
    </source>
</evidence>
<dbReference type="Gene3D" id="1.20.1280.50">
    <property type="match status" value="1"/>
</dbReference>
<accession>A0AAV6W4C5</accession>
<comment type="caution">
    <text evidence="2">The sequence shown here is derived from an EMBL/GenBank/DDBJ whole genome shotgun (WGS) entry which is preliminary data.</text>
</comment>
<dbReference type="InterPro" id="IPR036047">
    <property type="entry name" value="F-box-like_dom_sf"/>
</dbReference>
<organism evidence="2 3">
    <name type="scientific">Buddleja alternifolia</name>
    <dbReference type="NCBI Taxonomy" id="168488"/>
    <lineage>
        <taxon>Eukaryota</taxon>
        <taxon>Viridiplantae</taxon>
        <taxon>Streptophyta</taxon>
        <taxon>Embryophyta</taxon>
        <taxon>Tracheophyta</taxon>
        <taxon>Spermatophyta</taxon>
        <taxon>Magnoliopsida</taxon>
        <taxon>eudicotyledons</taxon>
        <taxon>Gunneridae</taxon>
        <taxon>Pentapetalae</taxon>
        <taxon>asterids</taxon>
        <taxon>lamiids</taxon>
        <taxon>Lamiales</taxon>
        <taxon>Scrophulariaceae</taxon>
        <taxon>Buddlejeae</taxon>
        <taxon>Buddleja</taxon>
    </lineage>
</organism>
<dbReference type="InterPro" id="IPR055336">
    <property type="entry name" value="At4g00755-like"/>
</dbReference>
<dbReference type="Proteomes" id="UP000826271">
    <property type="component" value="Unassembled WGS sequence"/>
</dbReference>
<dbReference type="PANTHER" id="PTHR39741">
    <property type="entry name" value="F-BOX DOMAIN CONTAINING PROTEIN, EXPRESSED"/>
    <property type="match status" value="1"/>
</dbReference>
<sequence>MERLINDLLERLESDTALNIFMRLDDPADLVRASAVSHSWRHFVITNGLSKHLCFKIFPQLSETSHTIESNSETMDNVNVDSSKAIEMERDHVAYASLVEALFRSKLSPRDCIADAISASSTDRYPDESIVNTLRPWSRSRGGSASYWSIKGQCDPDVSETLTYKLNASISIVSEINIRPFQDHPIGSAKYVRFRMGHLKSQNLQICHPDQNNIMWTYTSPRYPMKQENQLQQFKLPEPVLCIGGFLQIELSGMVQKADFDGLFYICICYVRVLGLPLKPAFDIDILNPSGNFLLKYYPDSVESLLGISSNYENSCERNASSRSRCSRSVLGED</sequence>
<gene>
    <name evidence="2" type="ORF">BUALT_Bualt19G0013300</name>
</gene>
<feature type="domain" description="F-box" evidence="1">
    <location>
        <begin position="17"/>
        <end position="56"/>
    </location>
</feature>
<evidence type="ECO:0000259" key="1">
    <source>
        <dbReference type="Pfam" id="PF12937"/>
    </source>
</evidence>
<dbReference type="Pfam" id="PF12937">
    <property type="entry name" value="F-box-like"/>
    <property type="match status" value="1"/>
</dbReference>
<protein>
    <recommendedName>
        <fullName evidence="1">F-box domain-containing protein</fullName>
    </recommendedName>
</protein>
<reference evidence="2" key="1">
    <citation type="submission" date="2019-10" db="EMBL/GenBank/DDBJ databases">
        <authorList>
            <person name="Zhang R."/>
            <person name="Pan Y."/>
            <person name="Wang J."/>
            <person name="Ma R."/>
            <person name="Yu S."/>
        </authorList>
    </citation>
    <scope>NUCLEOTIDE SEQUENCE</scope>
    <source>
        <strain evidence="2">LA-IB0</strain>
        <tissue evidence="2">Leaf</tissue>
    </source>
</reference>
<dbReference type="EMBL" id="WHWC01000019">
    <property type="protein sequence ID" value="KAG8363350.1"/>
    <property type="molecule type" value="Genomic_DNA"/>
</dbReference>
<proteinExistence type="predicted"/>
<keyword evidence="3" id="KW-1185">Reference proteome</keyword>
<dbReference type="InterPro" id="IPR001810">
    <property type="entry name" value="F-box_dom"/>
</dbReference>